<dbReference type="PANTHER" id="PTHR23342:SF0">
    <property type="entry name" value="N-ACETYLGLUTAMATE SYNTHASE, MITOCHONDRIAL"/>
    <property type="match status" value="1"/>
</dbReference>
<protein>
    <recommendedName>
        <fullName evidence="9">Acetylglutamate kinase</fullName>
        <ecNumber evidence="9">2.7.2.8</ecNumber>
    </recommendedName>
    <alternativeName>
        <fullName evidence="9">N-acetyl-L-glutamate 5-phosphotransferase</fullName>
    </alternativeName>
    <alternativeName>
        <fullName evidence="9">NAG kinase</fullName>
        <shortName evidence="9">NAGK</shortName>
    </alternativeName>
</protein>
<dbReference type="EMBL" id="JAARVD010000003">
    <property type="protein sequence ID" value="MBC1796640.1"/>
    <property type="molecule type" value="Genomic_DNA"/>
</dbReference>
<gene>
    <name evidence="9 12" type="primary">argB</name>
    <name evidence="11" type="ORF">EP57_14600</name>
    <name evidence="12" type="ORF">HB759_06125</name>
    <name evidence="18" type="ORF">HBP98_07725</name>
    <name evidence="13" type="ORF">HCA52_14250</name>
    <name evidence="14" type="ORF">HCA55_07870</name>
    <name evidence="15" type="ORF">HCA78_13850</name>
    <name evidence="16" type="ORF">HCB06_07780</name>
    <name evidence="17" type="ORF">HCB25_05235</name>
</gene>
<evidence type="ECO:0000313" key="18">
    <source>
        <dbReference type="EMBL" id="MBC2371881.1"/>
    </source>
</evidence>
<sequence>MNEIIVVKIGGVAGSHLHESFFNQIKAWQEQGKQVVLVHGGGVQINKMMEALQIPVETKAGLRVTTKETLAVTKMVLIGQVQPEIVTALDQEGISAVGLHAGDAGLMHAEQLADKELGFVGEITEVQTDLIQSLTEQQIVPVIAPLGLTTTAQWLNVNADLAACAIAGALEAEQLILLTDVAGVLEEGKVMAQIDTADLETLFAKEIITGGMIPKLASAKNAVTQGVGQVIITNEITKQGTIISDGVKVG</sequence>
<evidence type="ECO:0000313" key="13">
    <source>
        <dbReference type="EMBL" id="MBC1794590.1"/>
    </source>
</evidence>
<evidence type="ECO:0000256" key="9">
    <source>
        <dbReference type="HAMAP-Rule" id="MF_00082"/>
    </source>
</evidence>
<feature type="binding site" evidence="9">
    <location>
        <position position="63"/>
    </location>
    <ligand>
        <name>substrate</name>
    </ligand>
</feature>
<dbReference type="Pfam" id="PF00696">
    <property type="entry name" value="AA_kinase"/>
    <property type="match status" value="1"/>
</dbReference>
<evidence type="ECO:0000256" key="1">
    <source>
        <dbReference type="ARBA" id="ARBA00004828"/>
    </source>
</evidence>
<dbReference type="Proteomes" id="UP000550367">
    <property type="component" value="Unassembled WGS sequence"/>
</dbReference>
<dbReference type="GeneID" id="58718571"/>
<comment type="subcellular location">
    <subcellularLocation>
        <location evidence="9">Cytoplasm</location>
    </subcellularLocation>
</comment>
<evidence type="ECO:0000313" key="24">
    <source>
        <dbReference type="Proteomes" id="UP000546806"/>
    </source>
</evidence>
<evidence type="ECO:0000256" key="8">
    <source>
        <dbReference type="ARBA" id="ARBA00048141"/>
    </source>
</evidence>
<evidence type="ECO:0000313" key="14">
    <source>
        <dbReference type="EMBL" id="MBC1796640.1"/>
    </source>
</evidence>
<keyword evidence="5 9" id="KW-0547">Nucleotide-binding</keyword>
<dbReference type="CDD" id="cd04238">
    <property type="entry name" value="AAK_NAGK-like"/>
    <property type="match status" value="1"/>
</dbReference>
<proteinExistence type="inferred from homology"/>
<keyword evidence="9" id="KW-0963">Cytoplasm</keyword>
<evidence type="ECO:0000313" key="19">
    <source>
        <dbReference type="Proteomes" id="UP000029844"/>
    </source>
</evidence>
<dbReference type="AlphaFoldDB" id="A0A099W1V5"/>
<evidence type="ECO:0000313" key="15">
    <source>
        <dbReference type="EMBL" id="MBC2004864.1"/>
    </source>
</evidence>
<evidence type="ECO:0000313" key="16">
    <source>
        <dbReference type="EMBL" id="MBC2116502.1"/>
    </source>
</evidence>
<dbReference type="SUPFAM" id="SSF53633">
    <property type="entry name" value="Carbamate kinase-like"/>
    <property type="match status" value="1"/>
</dbReference>
<evidence type="ECO:0000256" key="6">
    <source>
        <dbReference type="ARBA" id="ARBA00022777"/>
    </source>
</evidence>
<evidence type="ECO:0000313" key="17">
    <source>
        <dbReference type="EMBL" id="MBC2243463.1"/>
    </source>
</evidence>
<dbReference type="PIRSF" id="PIRSF000728">
    <property type="entry name" value="NAGK"/>
    <property type="match status" value="1"/>
</dbReference>
<evidence type="ECO:0000313" key="25">
    <source>
        <dbReference type="Proteomes" id="UP000548082"/>
    </source>
</evidence>
<feature type="binding site" evidence="9">
    <location>
        <position position="156"/>
    </location>
    <ligand>
        <name>substrate</name>
    </ligand>
</feature>
<dbReference type="GO" id="GO:0005524">
    <property type="term" value="F:ATP binding"/>
    <property type="evidence" value="ECO:0007669"/>
    <property type="project" value="UniProtKB-UniRule"/>
</dbReference>
<dbReference type="PRINTS" id="PR00474">
    <property type="entry name" value="GLU5KINASE"/>
</dbReference>
<evidence type="ECO:0000259" key="10">
    <source>
        <dbReference type="Pfam" id="PF00696"/>
    </source>
</evidence>
<dbReference type="Proteomes" id="UP000539064">
    <property type="component" value="Unassembled WGS sequence"/>
</dbReference>
<evidence type="ECO:0000313" key="23">
    <source>
        <dbReference type="Proteomes" id="UP000546244"/>
    </source>
</evidence>
<dbReference type="NCBIfam" id="TIGR00761">
    <property type="entry name" value="argB"/>
    <property type="match status" value="1"/>
</dbReference>
<dbReference type="RefSeq" id="WP_036087743.1">
    <property type="nucleotide sequence ID" value="NZ_CBCSHQ010000007.1"/>
</dbReference>
<comment type="function">
    <text evidence="9">Catalyzes the ATP-dependent phosphorylation of N-acetyl-L-glutamate.</text>
</comment>
<feature type="binding site" evidence="9">
    <location>
        <begin position="41"/>
        <end position="42"/>
    </location>
    <ligand>
        <name>substrate</name>
    </ligand>
</feature>
<dbReference type="Proteomes" id="UP000546244">
    <property type="component" value="Unassembled WGS sequence"/>
</dbReference>
<dbReference type="Proteomes" id="UP000529446">
    <property type="component" value="Unassembled WGS sequence"/>
</dbReference>
<dbReference type="eggNOG" id="COG0548">
    <property type="taxonomic scope" value="Bacteria"/>
</dbReference>
<evidence type="ECO:0000256" key="7">
    <source>
        <dbReference type="ARBA" id="ARBA00022840"/>
    </source>
</evidence>
<dbReference type="STRING" id="1552123.EP57_14600"/>
<evidence type="ECO:0000313" key="12">
    <source>
        <dbReference type="EMBL" id="MBC1331528.1"/>
    </source>
</evidence>
<dbReference type="OrthoDB" id="9803155at2"/>
<evidence type="ECO:0000256" key="5">
    <source>
        <dbReference type="ARBA" id="ARBA00022741"/>
    </source>
</evidence>
<dbReference type="GO" id="GO:0005737">
    <property type="term" value="C:cytoplasm"/>
    <property type="evidence" value="ECO:0007669"/>
    <property type="project" value="UniProtKB-SubCell"/>
</dbReference>
<keyword evidence="2 9" id="KW-0055">Arginine biosynthesis</keyword>
<feature type="site" description="Transition state stabilizer" evidence="9">
    <location>
        <position position="8"/>
    </location>
</feature>
<feature type="domain" description="Aspartate/glutamate/uridylate kinase" evidence="10">
    <location>
        <begin position="4"/>
        <end position="234"/>
    </location>
</feature>
<dbReference type="InterPro" id="IPR036393">
    <property type="entry name" value="AceGlu_kinase-like_sf"/>
</dbReference>
<dbReference type="EMBL" id="JAARYY010000003">
    <property type="protein sequence ID" value="MBC2243463.1"/>
    <property type="molecule type" value="Genomic_DNA"/>
</dbReference>
<dbReference type="UniPathway" id="UPA00068">
    <property type="reaction ID" value="UER00107"/>
</dbReference>
<keyword evidence="19" id="KW-1185">Reference proteome</keyword>
<reference evidence="11 19" key="1">
    <citation type="submission" date="2014-05" db="EMBL/GenBank/DDBJ databases">
        <title>Novel Listeriaceae from food processing environments.</title>
        <authorList>
            <person name="den Bakker H.C."/>
        </authorList>
    </citation>
    <scope>NUCLEOTIDE SEQUENCE [LARGE SCALE GENOMIC DNA]</scope>
    <source>
        <strain evidence="11 19">FSL A5-0281</strain>
    </source>
</reference>
<dbReference type="PANTHER" id="PTHR23342">
    <property type="entry name" value="N-ACETYLGLUTAMATE SYNTHASE"/>
    <property type="match status" value="1"/>
</dbReference>
<dbReference type="EMBL" id="JAAROL010000001">
    <property type="protein sequence ID" value="MBC1331528.1"/>
    <property type="molecule type" value="Genomic_DNA"/>
</dbReference>
<dbReference type="Proteomes" id="UP000532866">
    <property type="component" value="Unassembled WGS sequence"/>
</dbReference>
<keyword evidence="7 9" id="KW-0067">ATP-binding</keyword>
<evidence type="ECO:0000256" key="4">
    <source>
        <dbReference type="ARBA" id="ARBA00022679"/>
    </source>
</evidence>
<dbReference type="GO" id="GO:0042450">
    <property type="term" value="P:L-arginine biosynthetic process via ornithine"/>
    <property type="evidence" value="ECO:0007669"/>
    <property type="project" value="UniProtKB-UniRule"/>
</dbReference>
<dbReference type="EMBL" id="JAARMV010000002">
    <property type="protein sequence ID" value="MBC2371881.1"/>
    <property type="molecule type" value="Genomic_DNA"/>
</dbReference>
<dbReference type="Gene3D" id="3.40.1160.10">
    <property type="entry name" value="Acetylglutamate kinase-like"/>
    <property type="match status" value="1"/>
</dbReference>
<dbReference type="InterPro" id="IPR001048">
    <property type="entry name" value="Asp/Glu/Uridylate_kinase"/>
</dbReference>
<feature type="site" description="Transition state stabilizer" evidence="9">
    <location>
        <position position="215"/>
    </location>
</feature>
<evidence type="ECO:0000313" key="22">
    <source>
        <dbReference type="Proteomes" id="UP000539064"/>
    </source>
</evidence>
<comment type="catalytic activity">
    <reaction evidence="8 9">
        <text>N-acetyl-L-glutamate + ATP = N-acetyl-L-glutamyl 5-phosphate + ADP</text>
        <dbReference type="Rhea" id="RHEA:14629"/>
        <dbReference type="ChEBI" id="CHEBI:30616"/>
        <dbReference type="ChEBI" id="CHEBI:44337"/>
        <dbReference type="ChEBI" id="CHEBI:57936"/>
        <dbReference type="ChEBI" id="CHEBI:456216"/>
        <dbReference type="EC" id="2.7.2.8"/>
    </reaction>
</comment>
<evidence type="ECO:0000256" key="2">
    <source>
        <dbReference type="ARBA" id="ARBA00022571"/>
    </source>
</evidence>
<dbReference type="GO" id="GO:0003991">
    <property type="term" value="F:acetylglutamate kinase activity"/>
    <property type="evidence" value="ECO:0007669"/>
    <property type="project" value="UniProtKB-UniRule"/>
</dbReference>
<evidence type="ECO:0000313" key="21">
    <source>
        <dbReference type="Proteomes" id="UP000532866"/>
    </source>
</evidence>
<dbReference type="EC" id="2.7.2.8" evidence="9"/>
<keyword evidence="6 9" id="KW-0418">Kinase</keyword>
<comment type="caution">
    <text evidence="11">The sequence shown here is derived from an EMBL/GenBank/DDBJ whole genome shotgun (WGS) entry which is preliminary data.</text>
</comment>
<dbReference type="Proteomes" id="UP000029844">
    <property type="component" value="Unassembled WGS sequence"/>
</dbReference>
<dbReference type="Proteomes" id="UP000548082">
    <property type="component" value="Unassembled WGS sequence"/>
</dbReference>
<dbReference type="InterPro" id="IPR001057">
    <property type="entry name" value="Glu/AcGlu_kinase"/>
</dbReference>
<reference evidence="20 21" key="2">
    <citation type="submission" date="2020-03" db="EMBL/GenBank/DDBJ databases">
        <title>Soil Listeria distribution.</title>
        <authorList>
            <person name="Liao J."/>
            <person name="Wiedmann M."/>
        </authorList>
    </citation>
    <scope>NUCLEOTIDE SEQUENCE [LARGE SCALE GENOMIC DNA]</scope>
    <source>
        <strain evidence="17 26">FSL L7-0153</strain>
        <strain evidence="16 20">FSL L7-0360</strain>
        <strain evidence="15 24">FSL L7-0435</strain>
        <strain evidence="13 22">FSL L7-0978</strain>
        <strain evidence="14 25">FSL L7-0990</strain>
        <strain evidence="12 21">FSL L7-1833</strain>
        <strain evidence="18 23">FSL L7-1850</strain>
    </source>
</reference>
<comment type="pathway">
    <text evidence="1 9">Amino-acid biosynthesis; L-arginine biosynthesis; N(2)-acetyl-L-ornithine from L-glutamate: step 2/4.</text>
</comment>
<keyword evidence="4 9" id="KW-0808">Transferase</keyword>
<organism evidence="11 19">
    <name type="scientific">Listeria booriae</name>
    <dbReference type="NCBI Taxonomy" id="1552123"/>
    <lineage>
        <taxon>Bacteria</taxon>
        <taxon>Bacillati</taxon>
        <taxon>Bacillota</taxon>
        <taxon>Bacilli</taxon>
        <taxon>Bacillales</taxon>
        <taxon>Listeriaceae</taxon>
        <taxon>Listeria</taxon>
    </lineage>
</organism>
<dbReference type="InterPro" id="IPR037528">
    <property type="entry name" value="ArgB"/>
</dbReference>
<dbReference type="HAMAP" id="MF_00082">
    <property type="entry name" value="ArgB"/>
    <property type="match status" value="1"/>
</dbReference>
<evidence type="ECO:0000313" key="26">
    <source>
        <dbReference type="Proteomes" id="UP000550367"/>
    </source>
</evidence>
<accession>A0A099W1V5</accession>
<dbReference type="EMBL" id="JAARVG010000015">
    <property type="protein sequence ID" value="MBC1794590.1"/>
    <property type="molecule type" value="Genomic_DNA"/>
</dbReference>
<name>A0A099W1V5_9LIST</name>
<evidence type="ECO:0000313" key="20">
    <source>
        <dbReference type="Proteomes" id="UP000529446"/>
    </source>
</evidence>
<keyword evidence="3 9" id="KW-0028">Amino-acid biosynthesis</keyword>
<comment type="similarity">
    <text evidence="9">Belongs to the acetylglutamate kinase family. ArgB subfamily.</text>
</comment>
<dbReference type="EMBL" id="JAARWW010000006">
    <property type="protein sequence ID" value="MBC2004864.1"/>
    <property type="molecule type" value="Genomic_DNA"/>
</dbReference>
<dbReference type="EMBL" id="JAARXI010000004">
    <property type="protein sequence ID" value="MBC2116502.1"/>
    <property type="molecule type" value="Genomic_DNA"/>
</dbReference>
<dbReference type="EMBL" id="JNFA01000029">
    <property type="protein sequence ID" value="KGL38398.1"/>
    <property type="molecule type" value="Genomic_DNA"/>
</dbReference>
<dbReference type="Proteomes" id="UP000546806">
    <property type="component" value="Unassembled WGS sequence"/>
</dbReference>
<evidence type="ECO:0000256" key="3">
    <source>
        <dbReference type="ARBA" id="ARBA00022605"/>
    </source>
</evidence>
<evidence type="ECO:0000313" key="11">
    <source>
        <dbReference type="EMBL" id="KGL38398.1"/>
    </source>
</evidence>
<dbReference type="InterPro" id="IPR004662">
    <property type="entry name" value="AcgluKinase_fam"/>
</dbReference>